<feature type="domain" description="FAD-binding PCMH-type" evidence="4">
    <location>
        <begin position="3"/>
        <end position="174"/>
    </location>
</feature>
<proteinExistence type="predicted"/>
<dbReference type="InterPro" id="IPR016166">
    <property type="entry name" value="FAD-bd_PCMH"/>
</dbReference>
<dbReference type="PROSITE" id="PS51387">
    <property type="entry name" value="FAD_PCMH"/>
    <property type="match status" value="1"/>
</dbReference>
<gene>
    <name evidence="5" type="ordered locus">CSE_06780</name>
</gene>
<dbReference type="PANTHER" id="PTHR42659">
    <property type="entry name" value="XANTHINE DEHYDROGENASE SUBUNIT C-RELATED"/>
    <property type="match status" value="1"/>
</dbReference>
<accession>A0A7U6GEA3</accession>
<evidence type="ECO:0000313" key="5">
    <source>
        <dbReference type="EMBL" id="BAL80804.1"/>
    </source>
</evidence>
<dbReference type="GO" id="GO:0071949">
    <property type="term" value="F:FAD binding"/>
    <property type="evidence" value="ECO:0007669"/>
    <property type="project" value="InterPro"/>
</dbReference>
<evidence type="ECO:0000259" key="4">
    <source>
        <dbReference type="PROSITE" id="PS51387"/>
    </source>
</evidence>
<evidence type="ECO:0000256" key="2">
    <source>
        <dbReference type="ARBA" id="ARBA00022827"/>
    </source>
</evidence>
<name>A0A7U6GEA3_CALEA</name>
<dbReference type="InterPro" id="IPR005107">
    <property type="entry name" value="CO_DH_flav_C"/>
</dbReference>
<evidence type="ECO:0000256" key="1">
    <source>
        <dbReference type="ARBA" id="ARBA00022630"/>
    </source>
</evidence>
<keyword evidence="2" id="KW-0274">FAD</keyword>
<dbReference type="Pfam" id="PF03450">
    <property type="entry name" value="CO_deh_flav_C"/>
    <property type="match status" value="1"/>
</dbReference>
<dbReference type="GO" id="GO:0016491">
    <property type="term" value="F:oxidoreductase activity"/>
    <property type="evidence" value="ECO:0007669"/>
    <property type="project" value="UniProtKB-KW"/>
</dbReference>
<dbReference type="InterPro" id="IPR002346">
    <property type="entry name" value="Mopterin_DH_FAD-bd"/>
</dbReference>
<dbReference type="RefSeq" id="WP_014453207.1">
    <property type="nucleotide sequence ID" value="NC_017096.1"/>
</dbReference>
<evidence type="ECO:0000313" key="6">
    <source>
        <dbReference type="Proteomes" id="UP000004793"/>
    </source>
</evidence>
<dbReference type="Proteomes" id="UP000004793">
    <property type="component" value="Chromosome"/>
</dbReference>
<dbReference type="Pfam" id="PF00941">
    <property type="entry name" value="FAD_binding_5"/>
    <property type="match status" value="1"/>
</dbReference>
<dbReference type="AlphaFoldDB" id="A0A7U6GEA3"/>
<dbReference type="PANTHER" id="PTHR42659:SF2">
    <property type="entry name" value="XANTHINE DEHYDROGENASE SUBUNIT C-RELATED"/>
    <property type="match status" value="1"/>
</dbReference>
<dbReference type="Gene3D" id="3.30.390.50">
    <property type="entry name" value="CO dehydrogenase flavoprotein, C-terminal domain"/>
    <property type="match status" value="1"/>
</dbReference>
<keyword evidence="3" id="KW-0560">Oxidoreductase</keyword>
<dbReference type="SUPFAM" id="SSF56176">
    <property type="entry name" value="FAD-binding/transporter-associated domain-like"/>
    <property type="match status" value="1"/>
</dbReference>
<dbReference type="SMART" id="SM01092">
    <property type="entry name" value="CO_deh_flav_C"/>
    <property type="match status" value="1"/>
</dbReference>
<evidence type="ECO:0000256" key="3">
    <source>
        <dbReference type="ARBA" id="ARBA00023002"/>
    </source>
</evidence>
<dbReference type="InterPro" id="IPR051312">
    <property type="entry name" value="Diverse_Substr_Oxidored"/>
</dbReference>
<protein>
    <submittedName>
        <fullName evidence="5">Oxidoreductase FAD binding subunit</fullName>
    </submittedName>
</protein>
<dbReference type="InterPro" id="IPR036318">
    <property type="entry name" value="FAD-bd_PCMH-like_sf"/>
</dbReference>
<dbReference type="InterPro" id="IPR036683">
    <property type="entry name" value="CO_DH_flav_C_dom_sf"/>
</dbReference>
<reference evidence="5 6" key="1">
    <citation type="submission" date="2011-01" db="EMBL/GenBank/DDBJ databases">
        <title>Whole genome sequence of Caldisericum exile AZM16c01.</title>
        <authorList>
            <person name="Narita-Yamada S."/>
            <person name="Kawakoshi A."/>
            <person name="Nakamura S."/>
            <person name="Sasagawa M."/>
            <person name="Fukada J."/>
            <person name="Sekine M."/>
            <person name="Kato Y."/>
            <person name="Fukai R."/>
            <person name="Sasaki K."/>
            <person name="Hanamaki A."/>
            <person name="Narita H."/>
            <person name="Konno Y."/>
            <person name="Mori K."/>
            <person name="Yamazaki S."/>
            <person name="Suzuki K."/>
            <person name="Fujita N."/>
        </authorList>
    </citation>
    <scope>NUCLEOTIDE SEQUENCE [LARGE SCALE GENOMIC DNA]</scope>
    <source>
        <strain evidence="6">DSM 21853 / NBRC 104410 / AZM16c01</strain>
    </source>
</reference>
<sequence length="280" mass="31653">MLKLKNVAECFYPKTIDDAVSILKEKGDKAKVVGGGLHLTVFPNPQIEYLIFLDNLDLNYVRDEGKYISIGATTTITDAANSKTLNELFDGKLSQSLSLIASELLRNQITFGGSVAQREPYSDIATILLSLDADVVYFDGSTHTENLNDFYKSDFREKLKTGIITEVRIKKFDKLYKFGIERHVRNATDISLLNMAMLGKIEDNVIEEIIVSYGSRPMPAERFSALEDFLRGKKLDEVITQVYNFAKEHADVKGDVRKDEAYRRELTGIFAKRLLESFGR</sequence>
<organism evidence="5 6">
    <name type="scientific">Caldisericum exile (strain DSM 21853 / NBRC 104410 / AZM16c01)</name>
    <dbReference type="NCBI Taxonomy" id="511051"/>
    <lineage>
        <taxon>Bacteria</taxon>
        <taxon>Pseudomonadati</taxon>
        <taxon>Caldisericota/Cryosericota group</taxon>
        <taxon>Caldisericota</taxon>
        <taxon>Caldisericia</taxon>
        <taxon>Caldisericales</taxon>
        <taxon>Caldisericaceae</taxon>
        <taxon>Caldisericum</taxon>
    </lineage>
</organism>
<dbReference type="SUPFAM" id="SSF55447">
    <property type="entry name" value="CO dehydrogenase flavoprotein C-terminal domain-like"/>
    <property type="match status" value="1"/>
</dbReference>
<dbReference type="EMBL" id="AP012051">
    <property type="protein sequence ID" value="BAL80804.1"/>
    <property type="molecule type" value="Genomic_DNA"/>
</dbReference>
<keyword evidence="6" id="KW-1185">Reference proteome</keyword>
<dbReference type="Gene3D" id="3.30.465.10">
    <property type="match status" value="1"/>
</dbReference>
<keyword evidence="1" id="KW-0285">Flavoprotein</keyword>
<dbReference type="OrthoDB" id="9803647at2"/>
<dbReference type="InterPro" id="IPR016169">
    <property type="entry name" value="FAD-bd_PCMH_sub2"/>
</dbReference>
<dbReference type="KEGG" id="cex:CSE_06780"/>